<dbReference type="AlphaFoldDB" id="A0A060NI32"/>
<dbReference type="FunFam" id="3.30.565.10:FF:000006">
    <property type="entry name" value="Sensor histidine kinase WalK"/>
    <property type="match status" value="1"/>
</dbReference>
<dbReference type="OrthoDB" id="9812260at2"/>
<dbReference type="HOGENOM" id="CLU_011260_1_0_4"/>
<dbReference type="EMBL" id="AP014568">
    <property type="protein sequence ID" value="BAO80887.1"/>
    <property type="molecule type" value="Genomic_DNA"/>
</dbReference>
<dbReference type="Gene3D" id="3.40.190.10">
    <property type="entry name" value="Periplasmic binding protein-like II"/>
    <property type="match status" value="2"/>
</dbReference>
<feature type="chain" id="PRO_5001588897" description="histidine kinase" evidence="7">
    <location>
        <begin position="20"/>
        <end position="727"/>
    </location>
</feature>
<dbReference type="Pfam" id="PF02518">
    <property type="entry name" value="HATPase_c"/>
    <property type="match status" value="1"/>
</dbReference>
<dbReference type="EC" id="2.7.13.3" evidence="3"/>
<keyword evidence="6 9" id="KW-0418">Kinase</keyword>
<evidence type="ECO:0000313" key="9">
    <source>
        <dbReference type="EMBL" id="BAO80887.1"/>
    </source>
</evidence>
<gene>
    <name evidence="9" type="ORF">SRAA_1033</name>
</gene>
<dbReference type="GO" id="GO:0000155">
    <property type="term" value="F:phosphorelay sensor kinase activity"/>
    <property type="evidence" value="ECO:0007669"/>
    <property type="project" value="InterPro"/>
</dbReference>
<dbReference type="InterPro" id="IPR036890">
    <property type="entry name" value="HATPase_C_sf"/>
</dbReference>
<dbReference type="SMART" id="SM00387">
    <property type="entry name" value="HATPase_c"/>
    <property type="match status" value="1"/>
</dbReference>
<dbReference type="SMART" id="SM00388">
    <property type="entry name" value="HisKA"/>
    <property type="match status" value="1"/>
</dbReference>
<evidence type="ECO:0000313" key="10">
    <source>
        <dbReference type="Proteomes" id="UP000067461"/>
    </source>
</evidence>
<dbReference type="PANTHER" id="PTHR43304:SF1">
    <property type="entry name" value="PAC DOMAIN-CONTAINING PROTEIN"/>
    <property type="match status" value="1"/>
</dbReference>
<evidence type="ECO:0000259" key="8">
    <source>
        <dbReference type="PROSITE" id="PS50109"/>
    </source>
</evidence>
<dbReference type="InterPro" id="IPR052162">
    <property type="entry name" value="Sensor_kinase/Photoreceptor"/>
</dbReference>
<dbReference type="STRING" id="1458425.SRAA_1033"/>
<dbReference type="SUPFAM" id="SSF53850">
    <property type="entry name" value="Periplasmic binding protein-like II"/>
    <property type="match status" value="1"/>
</dbReference>
<dbReference type="InterPro" id="IPR005467">
    <property type="entry name" value="His_kinase_dom"/>
</dbReference>
<reference evidence="9 10" key="1">
    <citation type="journal article" date="2014" name="Nat. Commun.">
        <title>Physiological and genomic features of highly alkaliphilic hydrogen-utilizing Betaproteobacteria from a continental serpentinizing site.</title>
        <authorList>
            <person name="Suzuki S."/>
            <person name="Kuenen J.G."/>
            <person name="Schipper K."/>
            <person name="van der Velde S."/>
            <person name="Ishii S."/>
            <person name="Wu A."/>
            <person name="Sorokin D.Y."/>
            <person name="Tenney A."/>
            <person name="Meng X.Y."/>
            <person name="Morrill P.L."/>
            <person name="Kamagata Y."/>
            <person name="Muyzer G."/>
            <person name="Nealson K.H."/>
        </authorList>
    </citation>
    <scope>NUCLEOTIDE SEQUENCE [LARGE SCALE GENOMIC DNA]</scope>
    <source>
        <strain evidence="9 10">A1</strain>
    </source>
</reference>
<evidence type="ECO:0000256" key="7">
    <source>
        <dbReference type="SAM" id="SignalP"/>
    </source>
</evidence>
<dbReference type="InterPro" id="IPR036097">
    <property type="entry name" value="HisK_dim/P_sf"/>
</dbReference>
<dbReference type="InterPro" id="IPR035965">
    <property type="entry name" value="PAS-like_dom_sf"/>
</dbReference>
<dbReference type="SUPFAM" id="SSF47384">
    <property type="entry name" value="Homodimeric domain of signal transducing histidine kinase"/>
    <property type="match status" value="1"/>
</dbReference>
<feature type="signal peptide" evidence="7">
    <location>
        <begin position="1"/>
        <end position="19"/>
    </location>
</feature>
<evidence type="ECO:0000256" key="6">
    <source>
        <dbReference type="ARBA" id="ARBA00022777"/>
    </source>
</evidence>
<proteinExistence type="predicted"/>
<dbReference type="NCBIfam" id="TIGR00229">
    <property type="entry name" value="sensory_box"/>
    <property type="match status" value="1"/>
</dbReference>
<dbReference type="SUPFAM" id="SSF55785">
    <property type="entry name" value="PYP-like sensor domain (PAS domain)"/>
    <property type="match status" value="1"/>
</dbReference>
<dbReference type="CDD" id="cd00130">
    <property type="entry name" value="PAS"/>
    <property type="match status" value="1"/>
</dbReference>
<dbReference type="InterPro" id="IPR003661">
    <property type="entry name" value="HisK_dim/P_dom"/>
</dbReference>
<keyword evidence="10" id="KW-1185">Reference proteome</keyword>
<comment type="catalytic activity">
    <reaction evidence="1">
        <text>ATP + protein L-histidine = ADP + protein N-phospho-L-histidine.</text>
        <dbReference type="EC" id="2.7.13.3"/>
    </reaction>
</comment>
<comment type="subcellular location">
    <subcellularLocation>
        <location evidence="2">Cell inner membrane</location>
        <topology evidence="2">Multi-pass membrane protein</topology>
    </subcellularLocation>
</comment>
<dbReference type="Gene3D" id="3.30.565.10">
    <property type="entry name" value="Histidine kinase-like ATPase, C-terminal domain"/>
    <property type="match status" value="1"/>
</dbReference>
<dbReference type="InterPro" id="IPR000014">
    <property type="entry name" value="PAS"/>
</dbReference>
<dbReference type="RefSeq" id="WP_045533317.1">
    <property type="nucleotide sequence ID" value="NZ_AP014568.1"/>
</dbReference>
<keyword evidence="7" id="KW-0732">Signal</keyword>
<dbReference type="InterPro" id="IPR003594">
    <property type="entry name" value="HATPase_dom"/>
</dbReference>
<keyword evidence="5" id="KW-0808">Transferase</keyword>
<sequence length="727" mass="81570">MRRLLYLCLLCLLPLLAGASATGTAPAPGAASATERFVLGVLATRPLPLVEQEHQPLADYLAQQLNAEVQLHVLDDAALNRALERGQIDFLLTSPGHYMIVRRQFPLAGLLATLIRQDNGQQTTQLGGVIIALAARTDLRTLADLEGQRIAALPPRTLAGYQIQAYELLQAGFDVQRDFAFTHFEHHDAVVQAVLTGQADAGFVRTGILEALKLEGRLRAQQLHVIHAQQHPGFPFLVSTRLYPEWAFAAMERVDPLVARRAAAALMLLPPGHPVTQGTQIAGFAPPQVYIEVEDVTRALRLPPFDAAPEFTWADVWERHKNPLLALAVSFLAIVALLGFSLWHRRELQRQRDALDRLIQLWPQPMLLIHQQRFVQSNRAALALLGLEHEHELLGRTPWDISPPQQSDGLDSRQRVQAVLDAVQHGQVTRLDWDLSQRDGALVAVEFTLLALEPHAAQRSNQRILCGWTDLTLRKQTERLLQQHADNLARSNAELEQFAYVASHDLRQPLRMINSYVQLLERRLADRLDEETRQMMGFVTQAAQRMDQMLVALLEYSRVGRLGEPMEALSMREVLDEALRFLAPLSAETQAQIRVRGHWPELLISRNEITRLWQNLVGNSLKFRAPDRAPQIEISAAPDEQGWRFEVADNGIGIDPGQFERLFRVFQRLHTRSEFEGTGIGLALARKIVERHGGRIWVESAGLGQGSRFVFFLPTQSPDSAHAEPQS</sequence>
<dbReference type="SUPFAM" id="SSF55874">
    <property type="entry name" value="ATPase domain of HSP90 chaperone/DNA topoisomerase II/histidine kinase"/>
    <property type="match status" value="1"/>
</dbReference>
<evidence type="ECO:0000256" key="3">
    <source>
        <dbReference type="ARBA" id="ARBA00012438"/>
    </source>
</evidence>
<dbReference type="PANTHER" id="PTHR43304">
    <property type="entry name" value="PHYTOCHROME-LIKE PROTEIN CPH1"/>
    <property type="match status" value="1"/>
</dbReference>
<dbReference type="CDD" id="cd00082">
    <property type="entry name" value="HisKA"/>
    <property type="match status" value="1"/>
</dbReference>
<protein>
    <recommendedName>
        <fullName evidence="3">histidine kinase</fullName>
        <ecNumber evidence="3">2.7.13.3</ecNumber>
    </recommendedName>
</protein>
<feature type="domain" description="Histidine kinase" evidence="8">
    <location>
        <begin position="501"/>
        <end position="717"/>
    </location>
</feature>
<dbReference type="Gene3D" id="1.10.287.130">
    <property type="match status" value="1"/>
</dbReference>
<dbReference type="KEGG" id="cbaa:SRAA_1033"/>
<dbReference type="CDD" id="cd16921">
    <property type="entry name" value="HATPase_FilI-like"/>
    <property type="match status" value="1"/>
</dbReference>
<dbReference type="Pfam" id="PF12974">
    <property type="entry name" value="Phosphonate-bd"/>
    <property type="match status" value="1"/>
</dbReference>
<organism evidence="9 10">
    <name type="scientific">Serpentinimonas raichei</name>
    <dbReference type="NCBI Taxonomy" id="1458425"/>
    <lineage>
        <taxon>Bacteria</taxon>
        <taxon>Pseudomonadati</taxon>
        <taxon>Pseudomonadota</taxon>
        <taxon>Betaproteobacteria</taxon>
        <taxon>Burkholderiales</taxon>
        <taxon>Comamonadaceae</taxon>
        <taxon>Serpentinimonas</taxon>
    </lineage>
</organism>
<dbReference type="Pfam" id="PF00512">
    <property type="entry name" value="HisKA"/>
    <property type="match status" value="1"/>
</dbReference>
<dbReference type="InterPro" id="IPR004358">
    <property type="entry name" value="Sig_transdc_His_kin-like_C"/>
</dbReference>
<evidence type="ECO:0000256" key="4">
    <source>
        <dbReference type="ARBA" id="ARBA00022553"/>
    </source>
</evidence>
<keyword evidence="4" id="KW-0597">Phosphoprotein</keyword>
<evidence type="ECO:0000256" key="5">
    <source>
        <dbReference type="ARBA" id="ARBA00022679"/>
    </source>
</evidence>
<dbReference type="Proteomes" id="UP000067461">
    <property type="component" value="Chromosome"/>
</dbReference>
<dbReference type="PRINTS" id="PR00344">
    <property type="entry name" value="BCTRLSENSOR"/>
</dbReference>
<evidence type="ECO:0000256" key="2">
    <source>
        <dbReference type="ARBA" id="ARBA00004429"/>
    </source>
</evidence>
<name>A0A060NI32_9BURK</name>
<dbReference type="PROSITE" id="PS50109">
    <property type="entry name" value="HIS_KIN"/>
    <property type="match status" value="1"/>
</dbReference>
<dbReference type="Gene3D" id="3.30.450.20">
    <property type="entry name" value="PAS domain"/>
    <property type="match status" value="1"/>
</dbReference>
<evidence type="ECO:0000256" key="1">
    <source>
        <dbReference type="ARBA" id="ARBA00000085"/>
    </source>
</evidence>
<accession>A0A060NI32</accession>
<dbReference type="GO" id="GO:0005886">
    <property type="term" value="C:plasma membrane"/>
    <property type="evidence" value="ECO:0007669"/>
    <property type="project" value="UniProtKB-SubCell"/>
</dbReference>